<dbReference type="Pfam" id="PF02353">
    <property type="entry name" value="CMAS"/>
    <property type="match status" value="1"/>
</dbReference>
<name>A0A7W9J313_9ACTN</name>
<keyword evidence="4" id="KW-0949">S-adenosyl-L-methionine</keyword>
<dbReference type="GO" id="GO:0032259">
    <property type="term" value="P:methylation"/>
    <property type="evidence" value="ECO:0007669"/>
    <property type="project" value="UniProtKB-KW"/>
</dbReference>
<dbReference type="PIRSF" id="PIRSF003085">
    <property type="entry name" value="CMAS"/>
    <property type="match status" value="1"/>
</dbReference>
<dbReference type="InterPro" id="IPR050723">
    <property type="entry name" value="CFA/CMAS"/>
</dbReference>
<evidence type="ECO:0000313" key="7">
    <source>
        <dbReference type="Proteomes" id="UP000549971"/>
    </source>
</evidence>
<comment type="caution">
    <text evidence="6">The sequence shown here is derived from an EMBL/GenBank/DDBJ whole genome shotgun (WGS) entry which is preliminary data.</text>
</comment>
<evidence type="ECO:0000256" key="1">
    <source>
        <dbReference type="ARBA" id="ARBA00010815"/>
    </source>
</evidence>
<organism evidence="6 7">
    <name type="scientific">Kribbella italica</name>
    <dbReference type="NCBI Taxonomy" id="1540520"/>
    <lineage>
        <taxon>Bacteria</taxon>
        <taxon>Bacillati</taxon>
        <taxon>Actinomycetota</taxon>
        <taxon>Actinomycetes</taxon>
        <taxon>Propionibacteriales</taxon>
        <taxon>Kribbellaceae</taxon>
        <taxon>Kribbella</taxon>
    </lineage>
</organism>
<reference evidence="6 7" key="1">
    <citation type="submission" date="2020-08" db="EMBL/GenBank/DDBJ databases">
        <title>Sequencing the genomes of 1000 actinobacteria strains.</title>
        <authorList>
            <person name="Klenk H.-P."/>
        </authorList>
    </citation>
    <scope>NUCLEOTIDE SEQUENCE [LARGE SCALE GENOMIC DNA]</scope>
    <source>
        <strain evidence="6 7">DSM 28967</strain>
    </source>
</reference>
<dbReference type="InterPro" id="IPR003333">
    <property type="entry name" value="CMAS"/>
</dbReference>
<evidence type="ECO:0000256" key="4">
    <source>
        <dbReference type="ARBA" id="ARBA00022691"/>
    </source>
</evidence>
<dbReference type="PANTHER" id="PTHR43667">
    <property type="entry name" value="CYCLOPROPANE-FATTY-ACYL-PHOSPHOLIPID SYNTHASE"/>
    <property type="match status" value="1"/>
</dbReference>
<protein>
    <submittedName>
        <fullName evidence="6">Cyclopropane-fatty-acyl-phospholipid synthase</fullName>
        <ecNumber evidence="6">2.1.1.79</ecNumber>
    </submittedName>
</protein>
<comment type="similarity">
    <text evidence="1">Belongs to the CFA/CMAS family.</text>
</comment>
<proteinExistence type="inferred from homology"/>
<evidence type="ECO:0000256" key="5">
    <source>
        <dbReference type="ARBA" id="ARBA00023098"/>
    </source>
</evidence>
<accession>A0A7W9J313</accession>
<dbReference type="GO" id="GO:0008610">
    <property type="term" value="P:lipid biosynthetic process"/>
    <property type="evidence" value="ECO:0007669"/>
    <property type="project" value="InterPro"/>
</dbReference>
<dbReference type="GO" id="GO:0008825">
    <property type="term" value="F:cyclopropane-fatty-acyl-phospholipid synthase activity"/>
    <property type="evidence" value="ECO:0007669"/>
    <property type="project" value="UniProtKB-EC"/>
</dbReference>
<dbReference type="PANTHER" id="PTHR43667:SF2">
    <property type="entry name" value="FATTY ACID C-METHYL TRANSFERASE"/>
    <property type="match status" value="1"/>
</dbReference>
<keyword evidence="2 6" id="KW-0489">Methyltransferase</keyword>
<dbReference type="Gene3D" id="3.40.50.150">
    <property type="entry name" value="Vaccinia Virus protein VP39"/>
    <property type="match status" value="1"/>
</dbReference>
<evidence type="ECO:0000313" key="6">
    <source>
        <dbReference type="EMBL" id="MBB5833983.1"/>
    </source>
</evidence>
<dbReference type="EMBL" id="JACHMY010000001">
    <property type="protein sequence ID" value="MBB5833983.1"/>
    <property type="molecule type" value="Genomic_DNA"/>
</dbReference>
<dbReference type="InterPro" id="IPR029063">
    <property type="entry name" value="SAM-dependent_MTases_sf"/>
</dbReference>
<dbReference type="SUPFAM" id="SSF53335">
    <property type="entry name" value="S-adenosyl-L-methionine-dependent methyltransferases"/>
    <property type="match status" value="1"/>
</dbReference>
<keyword evidence="3 6" id="KW-0808">Transferase</keyword>
<keyword evidence="5" id="KW-0443">Lipid metabolism</keyword>
<dbReference type="RefSeq" id="WP_184793808.1">
    <property type="nucleotide sequence ID" value="NZ_JACHMY010000001.1"/>
</dbReference>
<gene>
    <name evidence="6" type="ORF">HDA39_000717</name>
</gene>
<dbReference type="Proteomes" id="UP000549971">
    <property type="component" value="Unassembled WGS sequence"/>
</dbReference>
<dbReference type="EC" id="2.1.1.79" evidence="6"/>
<keyword evidence="7" id="KW-1185">Reference proteome</keyword>
<evidence type="ECO:0000256" key="3">
    <source>
        <dbReference type="ARBA" id="ARBA00022679"/>
    </source>
</evidence>
<evidence type="ECO:0000256" key="2">
    <source>
        <dbReference type="ARBA" id="ARBA00022603"/>
    </source>
</evidence>
<dbReference type="AlphaFoldDB" id="A0A7W9J313"/>
<sequence length="397" mass="44425">MTIDERWPDIVKSPRSSVRAAAARQVLRGAVRDLAVQVVLPDGRRLGRGGPVMEIVSDRFFHRIGADLKIGFGEAYMAGDWRAAPGTDLAELLTVFARRLSTLVPPTLQRFRKVIEQRMPTSELNDRTGARSNIARHYDLSNDLFATFLDPTMSYSSALFDDTDDLEQAQVRKIDNVLDLAGVREGSRVLEIGTGWGQLAIQAAGRGATVTSITLSTEQRDLARKRIAEAGVDATVELCDYRDAAGRYDAVVSVEMIEAVGERYWAEYFATVDRLLVPGGRFGLQAITMPDDRLRATRHAQGWIHKYIFPGGLIPSLEAIDRSAGRLAVIDQHKFGADYARTLRLWRDRFTEQAAEVDALGFDETFRRMWEFYLAYSEAGFRSGYLDVVQLALTRRT</sequence>
<dbReference type="CDD" id="cd02440">
    <property type="entry name" value="AdoMet_MTases"/>
    <property type="match status" value="1"/>
</dbReference>